<dbReference type="InterPro" id="IPR051085">
    <property type="entry name" value="MB_O-acyltransferase"/>
</dbReference>
<evidence type="ECO:0000256" key="13">
    <source>
        <dbReference type="PIRNR" id="PIRNR016636"/>
    </source>
</evidence>
<dbReference type="Proteomes" id="UP001427805">
    <property type="component" value="Unassembled WGS sequence"/>
</dbReference>
<dbReference type="PANTHER" id="PTHR13285">
    <property type="entry name" value="ACYLTRANSFERASE"/>
    <property type="match status" value="1"/>
</dbReference>
<dbReference type="PIRSF" id="PIRSF016636">
    <property type="entry name" value="AlgI_DltB"/>
    <property type="match status" value="1"/>
</dbReference>
<dbReference type="InterPro" id="IPR028362">
    <property type="entry name" value="AlgI"/>
</dbReference>
<evidence type="ECO:0000256" key="4">
    <source>
        <dbReference type="ARBA" id="ARBA00016084"/>
    </source>
</evidence>
<keyword evidence="8" id="KW-0016">Alginate biosynthesis</keyword>
<keyword evidence="16" id="KW-1185">Reference proteome</keyword>
<evidence type="ECO:0000256" key="14">
    <source>
        <dbReference type="SAM" id="Phobius"/>
    </source>
</evidence>
<feature type="transmembrane region" description="Helical" evidence="14">
    <location>
        <begin position="379"/>
        <end position="398"/>
    </location>
</feature>
<evidence type="ECO:0000256" key="6">
    <source>
        <dbReference type="ARBA" id="ARBA00022679"/>
    </source>
</evidence>
<feature type="transmembrane region" description="Helical" evidence="14">
    <location>
        <begin position="426"/>
        <end position="447"/>
    </location>
</feature>
<evidence type="ECO:0000256" key="10">
    <source>
        <dbReference type="ARBA" id="ARBA00023136"/>
    </source>
</evidence>
<accession>A0ABV0B947</accession>
<evidence type="ECO:0000313" key="15">
    <source>
        <dbReference type="EMBL" id="MEN3748100.1"/>
    </source>
</evidence>
<evidence type="ECO:0000256" key="7">
    <source>
        <dbReference type="ARBA" id="ARBA00022692"/>
    </source>
</evidence>
<comment type="caution">
    <text evidence="15">The sequence shown here is derived from an EMBL/GenBank/DDBJ whole genome shotgun (WGS) entry which is preliminary data.</text>
</comment>
<evidence type="ECO:0000256" key="5">
    <source>
        <dbReference type="ARBA" id="ARBA00022475"/>
    </source>
</evidence>
<evidence type="ECO:0000256" key="8">
    <source>
        <dbReference type="ARBA" id="ARBA00022841"/>
    </source>
</evidence>
<protein>
    <recommendedName>
        <fullName evidence="4">Probable alginate O-acetylase AlgI</fullName>
    </recommendedName>
    <alternativeName>
        <fullName evidence="12">Alginate biosynthesis protein AlgI</fullName>
    </alternativeName>
</protein>
<keyword evidence="11 13" id="KW-0012">Acyltransferase</keyword>
<evidence type="ECO:0000256" key="9">
    <source>
        <dbReference type="ARBA" id="ARBA00022989"/>
    </source>
</evidence>
<evidence type="ECO:0000313" key="16">
    <source>
        <dbReference type="Proteomes" id="UP001427805"/>
    </source>
</evidence>
<dbReference type="GO" id="GO:0016746">
    <property type="term" value="F:acyltransferase activity"/>
    <property type="evidence" value="ECO:0007669"/>
    <property type="project" value="UniProtKB-KW"/>
</dbReference>
<organism evidence="15 16">
    <name type="scientific">Sphingomonas rustica</name>
    <dbReference type="NCBI Taxonomy" id="3103142"/>
    <lineage>
        <taxon>Bacteria</taxon>
        <taxon>Pseudomonadati</taxon>
        <taxon>Pseudomonadota</taxon>
        <taxon>Alphaproteobacteria</taxon>
        <taxon>Sphingomonadales</taxon>
        <taxon>Sphingomonadaceae</taxon>
        <taxon>Sphingomonas</taxon>
    </lineage>
</organism>
<comment type="subcellular location">
    <subcellularLocation>
        <location evidence="1">Cell membrane</location>
        <topology evidence="1">Multi-pass membrane protein</topology>
    </subcellularLocation>
</comment>
<keyword evidence="5 13" id="KW-1003">Cell membrane</keyword>
<dbReference type="InterPro" id="IPR004299">
    <property type="entry name" value="MBOAT_fam"/>
</dbReference>
<keyword evidence="7 14" id="KW-0812">Transmembrane</keyword>
<keyword evidence="9 14" id="KW-1133">Transmembrane helix</keyword>
<dbReference type="EMBL" id="JBDIZK010000007">
    <property type="protein sequence ID" value="MEN3748100.1"/>
    <property type="molecule type" value="Genomic_DNA"/>
</dbReference>
<comment type="similarity">
    <text evidence="3 13">Belongs to the membrane-bound acyltransferase family.</text>
</comment>
<feature type="transmembrane region" description="Helical" evidence="14">
    <location>
        <begin position="75"/>
        <end position="94"/>
    </location>
</feature>
<reference evidence="15 16" key="1">
    <citation type="submission" date="2024-05" db="EMBL/GenBank/DDBJ databases">
        <title>Sphingomonas sp. HF-S3 16S ribosomal RNA gene Genome sequencing and assembly.</title>
        <authorList>
            <person name="Lee H."/>
        </authorList>
    </citation>
    <scope>NUCLEOTIDE SEQUENCE [LARGE SCALE GENOMIC DNA]</scope>
    <source>
        <strain evidence="15 16">HF-S3</strain>
    </source>
</reference>
<evidence type="ECO:0000256" key="3">
    <source>
        <dbReference type="ARBA" id="ARBA00010323"/>
    </source>
</evidence>
<feature type="transmembrane region" description="Helical" evidence="14">
    <location>
        <begin position="114"/>
        <end position="132"/>
    </location>
</feature>
<keyword evidence="10 13" id="KW-0472">Membrane</keyword>
<feature type="transmembrane region" description="Helical" evidence="14">
    <location>
        <begin position="179"/>
        <end position="197"/>
    </location>
</feature>
<evidence type="ECO:0000256" key="2">
    <source>
        <dbReference type="ARBA" id="ARBA00005182"/>
    </source>
</evidence>
<dbReference type="InterPro" id="IPR024194">
    <property type="entry name" value="Ac/AlaTfrase_AlgI/DltB"/>
</dbReference>
<feature type="transmembrane region" description="Helical" evidence="14">
    <location>
        <begin position="30"/>
        <end position="55"/>
    </location>
</feature>
<feature type="transmembrane region" description="Helical" evidence="14">
    <location>
        <begin position="313"/>
        <end position="333"/>
    </location>
</feature>
<feature type="transmembrane region" description="Helical" evidence="14">
    <location>
        <begin position="144"/>
        <end position="163"/>
    </location>
</feature>
<dbReference type="PIRSF" id="PIRSF500217">
    <property type="entry name" value="AlgI"/>
    <property type="match status" value="1"/>
</dbReference>
<evidence type="ECO:0000256" key="11">
    <source>
        <dbReference type="ARBA" id="ARBA00023315"/>
    </source>
</evidence>
<proteinExistence type="inferred from homology"/>
<comment type="pathway">
    <text evidence="2">Glycan biosynthesis; alginate biosynthesis.</text>
</comment>
<feature type="transmembrane region" description="Helical" evidence="14">
    <location>
        <begin position="482"/>
        <end position="500"/>
    </location>
</feature>
<evidence type="ECO:0000256" key="1">
    <source>
        <dbReference type="ARBA" id="ARBA00004651"/>
    </source>
</evidence>
<name>A0ABV0B947_9SPHN</name>
<gene>
    <name evidence="15" type="ORF">TPR58_13065</name>
</gene>
<evidence type="ECO:0000256" key="12">
    <source>
        <dbReference type="ARBA" id="ARBA00031030"/>
    </source>
</evidence>
<dbReference type="Pfam" id="PF03062">
    <property type="entry name" value="MBOAT"/>
    <property type="match status" value="1"/>
</dbReference>
<dbReference type="PANTHER" id="PTHR13285:SF23">
    <property type="entry name" value="TEICHOIC ACID D-ALANYLTRANSFERASE"/>
    <property type="match status" value="1"/>
</dbReference>
<feature type="transmembrane region" description="Helical" evidence="14">
    <location>
        <begin position="339"/>
        <end position="358"/>
    </location>
</feature>
<sequence length="511" mass="56286">MGFLFVLLPASLALYHLLVARSDRLRQPFLVAVTLIFYAIGGSQYLLLLIASVALNYMAARLIASGTPESRQAKMALATGISLNLALLFYFKYMNFFIGNANALFGTELVLRSVVLPLGISFFTFQQIGFLVDLSRGRFALGRAIDYASFVLFFPQLLSGPIVKYDELTPQLRTRPPRGTASANILIGLTIFALGLAKKTVIADSIGGLAAPVFDAAAVGRSPGMAESWIAAFAYTAQIYFDFSGYSDMAIGVARMFGIVLPLNFHSPLRATSIIDLWRRWHVTLSRWAQTYIFQPLSMPMARFAAHRMPGRFGMFLMSFALPTMLSMIVIGIWHGAGWTFVLFGALQGLYMAVNEYWRQARRKKRKANKSAPRFYEAPLARALTLVAFVVAVVAFRAPDLASASILYASMIGGGDAGAPLLSASWPGGLGGAVAALAAVYAIVYLAPNTQQFMARWNPVLEWEKWRKVDPPARPIEWKMTAIWVSASALVLFLGFVLMMRGTTNFIYFNF</sequence>
<keyword evidence="6 13" id="KW-0808">Transferase</keyword>